<dbReference type="EMBL" id="AY452691">
    <property type="protein sequence ID" value="AAS15715.1"/>
    <property type="molecule type" value="Genomic_DNA"/>
</dbReference>
<evidence type="ECO:0000313" key="12">
    <source>
        <dbReference type="EMBL" id="AAS15715.1"/>
    </source>
</evidence>
<organism evidence="12">
    <name type="scientific">Trichonephila clavata</name>
    <name type="common">Joro spider</name>
    <name type="synonym">Nephila clavata</name>
    <dbReference type="NCBI Taxonomy" id="2740835"/>
    <lineage>
        <taxon>Eukaryota</taxon>
        <taxon>Metazoa</taxon>
        <taxon>Ecdysozoa</taxon>
        <taxon>Arthropoda</taxon>
        <taxon>Chelicerata</taxon>
        <taxon>Arachnida</taxon>
        <taxon>Araneae</taxon>
        <taxon>Araneomorphae</taxon>
        <taxon>Entelegynae</taxon>
        <taxon>Araneoidea</taxon>
        <taxon>Nephilidae</taxon>
        <taxon>Trichonephila</taxon>
    </lineage>
</organism>
<proteinExistence type="inferred from homology"/>
<gene>
    <name evidence="12" type="primary">ND4L</name>
</gene>
<dbReference type="GO" id="GO:0016020">
    <property type="term" value="C:membrane"/>
    <property type="evidence" value="ECO:0007669"/>
    <property type="project" value="UniProtKB-SubCell"/>
</dbReference>
<comment type="catalytic activity">
    <reaction evidence="10">
        <text>a ubiquinone + NADH + 5 H(+)(in) = a ubiquinol + NAD(+) + 4 H(+)(out)</text>
        <dbReference type="Rhea" id="RHEA:29091"/>
        <dbReference type="Rhea" id="RHEA-COMP:9565"/>
        <dbReference type="Rhea" id="RHEA-COMP:9566"/>
        <dbReference type="ChEBI" id="CHEBI:15378"/>
        <dbReference type="ChEBI" id="CHEBI:16389"/>
        <dbReference type="ChEBI" id="CHEBI:17976"/>
        <dbReference type="ChEBI" id="CHEBI:57540"/>
        <dbReference type="ChEBI" id="CHEBI:57945"/>
        <dbReference type="EC" id="7.1.1.2"/>
    </reaction>
</comment>
<evidence type="ECO:0000256" key="3">
    <source>
        <dbReference type="ARBA" id="ARBA00016612"/>
    </source>
</evidence>
<dbReference type="AlphaFoldDB" id="Q1JQR0"/>
<evidence type="ECO:0000256" key="10">
    <source>
        <dbReference type="ARBA" id="ARBA00049551"/>
    </source>
</evidence>
<evidence type="ECO:0000256" key="1">
    <source>
        <dbReference type="ARBA" id="ARBA00004141"/>
    </source>
</evidence>
<dbReference type="Gene3D" id="1.10.287.3510">
    <property type="match status" value="1"/>
</dbReference>
<accession>Q1JQR0</accession>
<dbReference type="Pfam" id="PF00420">
    <property type="entry name" value="Oxidored_q2"/>
    <property type="match status" value="1"/>
</dbReference>
<dbReference type="RefSeq" id="YP_626385.1">
    <property type="nucleotide sequence ID" value="NC_008063.1"/>
</dbReference>
<reference evidence="12" key="1">
    <citation type="submission" date="2003-10" db="EMBL/GenBank/DDBJ databases">
        <authorList>
            <person name="Lee Y.S."/>
            <person name="Park S.J."/>
            <person name="Hwang U.W."/>
        </authorList>
    </citation>
    <scope>NUCLEOTIDE SEQUENCE</scope>
</reference>
<evidence type="ECO:0000256" key="9">
    <source>
        <dbReference type="ARBA" id="ARBA00031586"/>
    </source>
</evidence>
<evidence type="ECO:0000256" key="5">
    <source>
        <dbReference type="ARBA" id="ARBA00022967"/>
    </source>
</evidence>
<evidence type="ECO:0000256" key="7">
    <source>
        <dbReference type="ARBA" id="ARBA00023027"/>
    </source>
</evidence>
<keyword evidence="4 11" id="KW-0812">Transmembrane</keyword>
<reference evidence="12" key="2">
    <citation type="journal article" date="2023" name="Mitochondrial DNA Part B Resour">
        <title>Complete mitochondrial genome of a golden orb-web spider Trichonephila clavata (Chelicerata, Arachnida) from South Korea.</title>
        <authorList>
            <person name="Choi E.H."/>
            <person name="Hwang U.W."/>
        </authorList>
    </citation>
    <scope>NUCLEOTIDE SEQUENCE</scope>
</reference>
<dbReference type="GO" id="GO:0008137">
    <property type="term" value="F:NADH dehydrogenase (ubiquinone) activity"/>
    <property type="evidence" value="ECO:0007669"/>
    <property type="project" value="UniProtKB-EC"/>
</dbReference>
<keyword evidence="7" id="KW-0520">NAD</keyword>
<comment type="similarity">
    <text evidence="2">Belongs to the complex I subunit 4L family.</text>
</comment>
<dbReference type="GeneID" id="4097520"/>
<sequence>MYIIKMMIFMSIMSMWWWRKNILLLLLSLEFLLISMYVLLIMNSYSFPTMSILFMLTILVSGSSLGLMLLVSMCRFMKSSNSSLIWFLH</sequence>
<dbReference type="InterPro" id="IPR039428">
    <property type="entry name" value="NUOK/Mnh_C1-like"/>
</dbReference>
<keyword evidence="6 11" id="KW-1133">Transmembrane helix</keyword>
<evidence type="ECO:0000256" key="2">
    <source>
        <dbReference type="ARBA" id="ARBA00010519"/>
    </source>
</evidence>
<name>Q1JQR0_TRICU</name>
<evidence type="ECO:0000256" key="6">
    <source>
        <dbReference type="ARBA" id="ARBA00022989"/>
    </source>
</evidence>
<evidence type="ECO:0000256" key="4">
    <source>
        <dbReference type="ARBA" id="ARBA00022692"/>
    </source>
</evidence>
<evidence type="ECO:0000256" key="11">
    <source>
        <dbReference type="SAM" id="Phobius"/>
    </source>
</evidence>
<keyword evidence="5" id="KW-1278">Translocase</keyword>
<evidence type="ECO:0000256" key="8">
    <source>
        <dbReference type="ARBA" id="ARBA00023136"/>
    </source>
</evidence>
<comment type="subcellular location">
    <subcellularLocation>
        <location evidence="1">Membrane</location>
        <topology evidence="1">Multi-pass membrane protein</topology>
    </subcellularLocation>
</comment>
<keyword evidence="8 11" id="KW-0472">Membrane</keyword>
<dbReference type="CTD" id="4539"/>
<feature type="transmembrane region" description="Helical" evidence="11">
    <location>
        <begin position="50"/>
        <end position="71"/>
    </location>
</feature>
<protein>
    <recommendedName>
        <fullName evidence="3">NADH-ubiquinone oxidoreductase chain 4L</fullName>
    </recommendedName>
    <alternativeName>
        <fullName evidence="9">NADH dehydrogenase subunit 4L</fullName>
    </alternativeName>
</protein>
<keyword evidence="12" id="KW-0496">Mitochondrion</keyword>
<geneLocation type="mitochondrion" evidence="12"/>